<comment type="catalytic activity">
    <reaction evidence="9 10">
        <text>XTP + H2O = XMP + diphosphate + H(+)</text>
        <dbReference type="Rhea" id="RHEA:28610"/>
        <dbReference type="ChEBI" id="CHEBI:15377"/>
        <dbReference type="ChEBI" id="CHEBI:15378"/>
        <dbReference type="ChEBI" id="CHEBI:33019"/>
        <dbReference type="ChEBI" id="CHEBI:57464"/>
        <dbReference type="ChEBI" id="CHEBI:61314"/>
        <dbReference type="EC" id="3.6.1.66"/>
    </reaction>
</comment>
<dbReference type="GO" id="GO:0009117">
    <property type="term" value="P:nucleotide metabolic process"/>
    <property type="evidence" value="ECO:0007669"/>
    <property type="project" value="UniProtKB-KW"/>
</dbReference>
<evidence type="ECO:0000256" key="1">
    <source>
        <dbReference type="ARBA" id="ARBA00008023"/>
    </source>
</evidence>
<gene>
    <name evidence="12" type="ORF">ADICEAN_03763</name>
</gene>
<dbReference type="NCBIfam" id="TIGR00042">
    <property type="entry name" value="RdgB/HAM1 family non-canonical purine NTP pyrophosphatase"/>
    <property type="match status" value="1"/>
</dbReference>
<proteinExistence type="inferred from homology"/>
<reference evidence="12 13" key="1">
    <citation type="journal article" date="2013" name="Genome Announc.">
        <title>Draft Genome Sequence of Cesiribacter andamanensis Strain AMV16T, Isolated from a Soil Sample from a Mud Volcano in the Andaman Islands, India.</title>
        <authorList>
            <person name="Shivaji S."/>
            <person name="Ara S."/>
            <person name="Begum Z."/>
            <person name="Srinivas T.N."/>
            <person name="Singh A."/>
            <person name="Kumar Pinnaka A."/>
        </authorList>
    </citation>
    <scope>NUCLEOTIDE SEQUENCE [LARGE SCALE GENOMIC DNA]</scope>
    <source>
        <strain evidence="12 13">AMV16</strain>
    </source>
</reference>
<dbReference type="SUPFAM" id="SSF52972">
    <property type="entry name" value="ITPase-like"/>
    <property type="match status" value="1"/>
</dbReference>
<evidence type="ECO:0000256" key="3">
    <source>
        <dbReference type="ARBA" id="ARBA00022723"/>
    </source>
</evidence>
<feature type="binding site" evidence="10">
    <location>
        <position position="171"/>
    </location>
    <ligand>
        <name>substrate</name>
    </ligand>
</feature>
<dbReference type="GO" id="GO:0035870">
    <property type="term" value="F:dITP diphosphatase activity"/>
    <property type="evidence" value="ECO:0007669"/>
    <property type="project" value="UniProtKB-UniRule"/>
</dbReference>
<dbReference type="GO" id="GO:0036222">
    <property type="term" value="F:XTP diphosphatase activity"/>
    <property type="evidence" value="ECO:0007669"/>
    <property type="project" value="UniProtKB-UniRule"/>
</dbReference>
<dbReference type="STRING" id="1279009.ADICEAN_03763"/>
<dbReference type="eggNOG" id="COG0127">
    <property type="taxonomic scope" value="Bacteria"/>
</dbReference>
<dbReference type="GO" id="GO:0000166">
    <property type="term" value="F:nucleotide binding"/>
    <property type="evidence" value="ECO:0007669"/>
    <property type="project" value="UniProtKB-KW"/>
</dbReference>
<keyword evidence="3 10" id="KW-0479">Metal-binding</keyword>
<feature type="binding site" evidence="10">
    <location>
        <position position="68"/>
    </location>
    <ligand>
        <name>Mg(2+)</name>
        <dbReference type="ChEBI" id="CHEBI:18420"/>
    </ligand>
</feature>
<feature type="binding site" evidence="10">
    <location>
        <begin position="176"/>
        <end position="177"/>
    </location>
    <ligand>
        <name>substrate</name>
    </ligand>
</feature>
<accession>M7NRG9</accession>
<protein>
    <recommendedName>
        <fullName evidence="10">dITP/XTP pyrophosphatase</fullName>
        <ecNumber evidence="10">3.6.1.66</ecNumber>
    </recommendedName>
    <alternativeName>
        <fullName evidence="10">Non-canonical purine NTP pyrophosphatase</fullName>
    </alternativeName>
    <alternativeName>
        <fullName evidence="10">Non-standard purine NTP pyrophosphatase</fullName>
    </alternativeName>
    <alternativeName>
        <fullName evidence="10">Nucleoside-triphosphate diphosphatase</fullName>
    </alternativeName>
    <alternativeName>
        <fullName evidence="10">Nucleoside-triphosphate pyrophosphatase</fullName>
        <shortName evidence="10">NTPase</shortName>
    </alternativeName>
</protein>
<dbReference type="RefSeq" id="WP_009197142.1">
    <property type="nucleotide sequence ID" value="NZ_AODQ01000145.1"/>
</dbReference>
<keyword evidence="6 10" id="KW-0460">Magnesium</keyword>
<evidence type="ECO:0000256" key="6">
    <source>
        <dbReference type="ARBA" id="ARBA00022842"/>
    </source>
</evidence>
<dbReference type="GO" id="GO:0009146">
    <property type="term" value="P:purine nucleoside triphosphate catabolic process"/>
    <property type="evidence" value="ECO:0007669"/>
    <property type="project" value="UniProtKB-UniRule"/>
</dbReference>
<keyword evidence="4 10" id="KW-0547">Nucleotide-binding</keyword>
<comment type="caution">
    <text evidence="10">Lacks conserved residue(s) required for the propagation of feature annotation.</text>
</comment>
<dbReference type="InterPro" id="IPR029001">
    <property type="entry name" value="ITPase-like_fam"/>
</dbReference>
<comment type="catalytic activity">
    <reaction evidence="8 10">
        <text>dITP + H2O = dIMP + diphosphate + H(+)</text>
        <dbReference type="Rhea" id="RHEA:28342"/>
        <dbReference type="ChEBI" id="CHEBI:15377"/>
        <dbReference type="ChEBI" id="CHEBI:15378"/>
        <dbReference type="ChEBI" id="CHEBI:33019"/>
        <dbReference type="ChEBI" id="CHEBI:61194"/>
        <dbReference type="ChEBI" id="CHEBI:61382"/>
        <dbReference type="EC" id="3.6.1.66"/>
    </reaction>
</comment>
<evidence type="ECO:0000256" key="7">
    <source>
        <dbReference type="ARBA" id="ARBA00023080"/>
    </source>
</evidence>
<comment type="cofactor">
    <cofactor evidence="10">
        <name>Mg(2+)</name>
        <dbReference type="ChEBI" id="CHEBI:18420"/>
    </cofactor>
    <text evidence="10">Binds 1 Mg(2+) ion per subunit.</text>
</comment>
<dbReference type="GO" id="GO:0036220">
    <property type="term" value="F:ITP diphosphatase activity"/>
    <property type="evidence" value="ECO:0007669"/>
    <property type="project" value="UniProtKB-UniRule"/>
</dbReference>
<evidence type="ECO:0000256" key="10">
    <source>
        <dbReference type="HAMAP-Rule" id="MF_01405"/>
    </source>
</evidence>
<comment type="function">
    <text evidence="10">Pyrophosphatase that catalyzes the hydrolysis of nucleoside triphosphates to their monophosphate derivatives, with a high preference for the non-canonical purine nucleotides XTP (xanthosine triphosphate), dITP (deoxyinosine triphosphate) and ITP. Seems to function as a house-cleaning enzyme that removes non-canonical purine nucleotides from the nucleotide pool, thus preventing their incorporation into DNA/RNA and avoiding chromosomal lesions.</text>
</comment>
<dbReference type="EMBL" id="AODQ01000145">
    <property type="protein sequence ID" value="EMR01109.1"/>
    <property type="molecule type" value="Genomic_DNA"/>
</dbReference>
<organism evidence="12 13">
    <name type="scientific">Cesiribacter andamanensis AMV16</name>
    <dbReference type="NCBI Taxonomy" id="1279009"/>
    <lineage>
        <taxon>Bacteria</taxon>
        <taxon>Pseudomonadati</taxon>
        <taxon>Bacteroidota</taxon>
        <taxon>Cytophagia</taxon>
        <taxon>Cytophagales</taxon>
        <taxon>Cesiribacteraceae</taxon>
        <taxon>Cesiribacter</taxon>
    </lineage>
</organism>
<feature type="binding site" evidence="10">
    <location>
        <begin position="7"/>
        <end position="12"/>
    </location>
    <ligand>
        <name>substrate</name>
    </ligand>
</feature>
<dbReference type="EC" id="3.6.1.66" evidence="10"/>
<evidence type="ECO:0000256" key="9">
    <source>
        <dbReference type="ARBA" id="ARBA00052017"/>
    </source>
</evidence>
<dbReference type="OrthoDB" id="9807456at2"/>
<sequence length="193" mass="21657">MTLCFATNNPKKLAEIRAYLGEGWQVLGLEEIGCREELPETGNTLEANSLQKARWVWDHYQIACFADDTGLEVEALNGEPGVYSARYAGPHRSNADNVALLLQKLRHEPKRAARFRTVLSYISPEGVQQFEGEVRGSIIDTPRGEEGFGYDPVFVPEGHSRTFAEMSLAEKNSMSHRARAMKKLAEYLKQIAK</sequence>
<dbReference type="Proteomes" id="UP000011910">
    <property type="component" value="Unassembled WGS sequence"/>
</dbReference>
<name>M7NRG9_9BACT</name>
<keyword evidence="7 10" id="KW-0546">Nucleotide metabolism</keyword>
<evidence type="ECO:0000256" key="11">
    <source>
        <dbReference type="RuleBase" id="RU003781"/>
    </source>
</evidence>
<evidence type="ECO:0000256" key="2">
    <source>
        <dbReference type="ARBA" id="ARBA00011738"/>
    </source>
</evidence>
<feature type="binding site" evidence="10">
    <location>
        <begin position="148"/>
        <end position="151"/>
    </location>
    <ligand>
        <name>substrate</name>
    </ligand>
</feature>
<dbReference type="InterPro" id="IPR002637">
    <property type="entry name" value="RdgB/HAM1"/>
</dbReference>
<dbReference type="PANTHER" id="PTHR11067:SF9">
    <property type="entry name" value="INOSINE TRIPHOSPHATE PYROPHOSPHATASE"/>
    <property type="match status" value="1"/>
</dbReference>
<dbReference type="Gene3D" id="3.90.950.10">
    <property type="match status" value="1"/>
</dbReference>
<feature type="binding site" evidence="10">
    <location>
        <position position="69"/>
    </location>
    <ligand>
        <name>substrate</name>
    </ligand>
</feature>
<keyword evidence="13" id="KW-1185">Reference proteome</keyword>
<comment type="caution">
    <text evidence="12">The sequence shown here is derived from an EMBL/GenBank/DDBJ whole genome shotgun (WGS) entry which is preliminary data.</text>
</comment>
<dbReference type="GO" id="GO:0046872">
    <property type="term" value="F:metal ion binding"/>
    <property type="evidence" value="ECO:0007669"/>
    <property type="project" value="UniProtKB-KW"/>
</dbReference>
<feature type="active site" description="Proton acceptor" evidence="10">
    <location>
        <position position="68"/>
    </location>
</feature>
<dbReference type="AlphaFoldDB" id="M7NRG9"/>
<dbReference type="CDD" id="cd00515">
    <property type="entry name" value="HAM1"/>
    <property type="match status" value="1"/>
</dbReference>
<dbReference type="GO" id="GO:0005829">
    <property type="term" value="C:cytosol"/>
    <property type="evidence" value="ECO:0007669"/>
    <property type="project" value="TreeGrafter"/>
</dbReference>
<comment type="catalytic activity">
    <reaction evidence="10">
        <text>ITP + H2O = IMP + diphosphate + H(+)</text>
        <dbReference type="Rhea" id="RHEA:29399"/>
        <dbReference type="ChEBI" id="CHEBI:15377"/>
        <dbReference type="ChEBI" id="CHEBI:15378"/>
        <dbReference type="ChEBI" id="CHEBI:33019"/>
        <dbReference type="ChEBI" id="CHEBI:58053"/>
        <dbReference type="ChEBI" id="CHEBI:61402"/>
        <dbReference type="EC" id="3.6.1.66"/>
    </reaction>
</comment>
<evidence type="ECO:0000313" key="12">
    <source>
        <dbReference type="EMBL" id="EMR01109.1"/>
    </source>
</evidence>
<dbReference type="PANTHER" id="PTHR11067">
    <property type="entry name" value="INOSINE TRIPHOSPHATE PYROPHOSPHATASE/HAM1 PROTEIN"/>
    <property type="match status" value="1"/>
</dbReference>
<keyword evidence="5 10" id="KW-0378">Hydrolase</keyword>
<evidence type="ECO:0000256" key="8">
    <source>
        <dbReference type="ARBA" id="ARBA00051875"/>
    </source>
</evidence>
<evidence type="ECO:0000256" key="5">
    <source>
        <dbReference type="ARBA" id="ARBA00022801"/>
    </source>
</evidence>
<comment type="similarity">
    <text evidence="1 10 11">Belongs to the HAM1 NTPase family.</text>
</comment>
<dbReference type="InterPro" id="IPR020922">
    <property type="entry name" value="dITP/XTP_pyrophosphatase"/>
</dbReference>
<dbReference type="HAMAP" id="MF_01405">
    <property type="entry name" value="Non_canon_purine_NTPase"/>
    <property type="match status" value="1"/>
</dbReference>
<evidence type="ECO:0000313" key="13">
    <source>
        <dbReference type="Proteomes" id="UP000011910"/>
    </source>
</evidence>
<dbReference type="PATRIC" id="fig|1279009.4.peg.3807"/>
<comment type="subunit">
    <text evidence="2 10">Homodimer.</text>
</comment>
<evidence type="ECO:0000256" key="4">
    <source>
        <dbReference type="ARBA" id="ARBA00022741"/>
    </source>
</evidence>
<dbReference type="Pfam" id="PF01725">
    <property type="entry name" value="Ham1p_like"/>
    <property type="match status" value="1"/>
</dbReference>
<dbReference type="GO" id="GO:0017111">
    <property type="term" value="F:ribonucleoside triphosphate phosphatase activity"/>
    <property type="evidence" value="ECO:0007669"/>
    <property type="project" value="InterPro"/>
</dbReference>
<dbReference type="FunFam" id="3.90.950.10:FF:000001">
    <property type="entry name" value="dITP/XTP pyrophosphatase"/>
    <property type="match status" value="1"/>
</dbReference>